<dbReference type="CDD" id="cd19049">
    <property type="entry name" value="LGIC_TM_anion"/>
    <property type="match status" value="1"/>
</dbReference>
<evidence type="ECO:0008006" key="17">
    <source>
        <dbReference type="Google" id="ProtNLM"/>
    </source>
</evidence>
<evidence type="ECO:0000256" key="10">
    <source>
        <dbReference type="ARBA" id="ARBA00023303"/>
    </source>
</evidence>
<proteinExistence type="predicted"/>
<evidence type="ECO:0000256" key="8">
    <source>
        <dbReference type="ARBA" id="ARBA00023065"/>
    </source>
</evidence>
<dbReference type="GO" id="GO:0099095">
    <property type="term" value="F:ligand-gated monoatomic anion channel activity"/>
    <property type="evidence" value="ECO:0007669"/>
    <property type="project" value="UniProtKB-ARBA"/>
</dbReference>
<keyword evidence="4" id="KW-1003">Cell membrane</keyword>
<evidence type="ECO:0000256" key="9">
    <source>
        <dbReference type="ARBA" id="ARBA00023136"/>
    </source>
</evidence>
<evidence type="ECO:0000313" key="15">
    <source>
        <dbReference type="EnsemblMetazoa" id="XP_037868852.1"/>
    </source>
</evidence>
<keyword evidence="16" id="KW-1185">Reference proteome</keyword>
<evidence type="ECO:0000313" key="16">
    <source>
        <dbReference type="Proteomes" id="UP000005204"/>
    </source>
</evidence>
<evidence type="ECO:0000256" key="2">
    <source>
        <dbReference type="ARBA" id="ARBA00004236"/>
    </source>
</evidence>
<dbReference type="AlphaFoldDB" id="A0A8R2QV48"/>
<dbReference type="Pfam" id="PF02931">
    <property type="entry name" value="Neur_chan_LBD"/>
    <property type="match status" value="1"/>
</dbReference>
<evidence type="ECO:0000256" key="3">
    <source>
        <dbReference type="ARBA" id="ARBA00022448"/>
    </source>
</evidence>
<dbReference type="InterPro" id="IPR006202">
    <property type="entry name" value="Neur_chan_lig-bd"/>
</dbReference>
<organism evidence="15 16">
    <name type="scientific">Bombyx mori</name>
    <name type="common">Silk moth</name>
    <dbReference type="NCBI Taxonomy" id="7091"/>
    <lineage>
        <taxon>Eukaryota</taxon>
        <taxon>Metazoa</taxon>
        <taxon>Ecdysozoa</taxon>
        <taxon>Arthropoda</taxon>
        <taxon>Hexapoda</taxon>
        <taxon>Insecta</taxon>
        <taxon>Pterygota</taxon>
        <taxon>Neoptera</taxon>
        <taxon>Endopterygota</taxon>
        <taxon>Lepidoptera</taxon>
        <taxon>Glossata</taxon>
        <taxon>Ditrysia</taxon>
        <taxon>Bombycoidea</taxon>
        <taxon>Bombycidae</taxon>
        <taxon>Bombycinae</taxon>
        <taxon>Bombyx</taxon>
    </lineage>
</organism>
<dbReference type="Proteomes" id="UP000005204">
    <property type="component" value="Unassembled WGS sequence"/>
</dbReference>
<feature type="chain" id="PRO_5035773233" description="PH-sensitive chloride channel 1" evidence="12">
    <location>
        <begin position="23"/>
        <end position="546"/>
    </location>
</feature>
<dbReference type="CDD" id="cd18987">
    <property type="entry name" value="LGIC_ECD_anion"/>
    <property type="match status" value="1"/>
</dbReference>
<evidence type="ECO:0000256" key="5">
    <source>
        <dbReference type="ARBA" id="ARBA00022692"/>
    </source>
</evidence>
<sequence length="546" mass="62395">MGWSCVVARAVAFILMLGKISAFTSDIFAAGKSDKEILDNLLKNTRYDKRLLPPVDDPEFCCGLTSPNDSLAQNRVGFSSLRPRSHNRGVLTVNVSVLLLSLASPDESSLKYEVEFLLQQQWYDPRLRYSNQSHYDYLNAIHHHEDIWLPDTYFIMHGDFKEYSEHSRDPIIPMHFALRIYRNGTINYLMRRHLILSCQGRLNIFPFDDPLCSFALESISYEQSAITYVWKNDEDTLRKSPSLTTLNAYLIQNQTIPCPIKASWRAEGNSLYEEDEELTCNLCQRRFEEQGNYSCLKVDLIFTRDRAFYFTTVFIPGIILVTSSFITFWLEWNAVPARSMIGNYSCLRVDLIFTRDRSFYFTTVFIPGIILVTSSFITFWLEWNAVPARVMIGVTTMLNFFTTSNGFRSTLPVVSNLTAMNVWDGVCMCFIYASLLEFVCVNYVGRKRPLHNVVYRPGENPVTQKRESTGAADLVSCTACTGPPGSCTHTANNGGVSEPCFVQVRKKEPPHPIRVAKTIDVIARITFPTAYAVFLIFFFIHYKAFS</sequence>
<evidence type="ECO:0000256" key="4">
    <source>
        <dbReference type="ARBA" id="ARBA00022475"/>
    </source>
</evidence>
<feature type="transmembrane region" description="Helical" evidence="11">
    <location>
        <begin position="358"/>
        <end position="381"/>
    </location>
</feature>
<dbReference type="InterPro" id="IPR006201">
    <property type="entry name" value="Neur_channel"/>
</dbReference>
<dbReference type="SUPFAM" id="SSF63712">
    <property type="entry name" value="Nicotinic receptor ligand binding domain-like"/>
    <property type="match status" value="1"/>
</dbReference>
<dbReference type="PANTHER" id="PTHR18945">
    <property type="entry name" value="NEUROTRANSMITTER GATED ION CHANNEL"/>
    <property type="match status" value="1"/>
</dbReference>
<dbReference type="SUPFAM" id="SSF90112">
    <property type="entry name" value="Neurotransmitter-gated ion-channel transmembrane pore"/>
    <property type="match status" value="1"/>
</dbReference>
<keyword evidence="8" id="KW-0406">Ion transport</keyword>
<evidence type="ECO:0000259" key="14">
    <source>
        <dbReference type="Pfam" id="PF02932"/>
    </source>
</evidence>
<keyword evidence="9 11" id="KW-0472">Membrane</keyword>
<dbReference type="InterPro" id="IPR036719">
    <property type="entry name" value="Neuro-gated_channel_TM_sf"/>
</dbReference>
<feature type="transmembrane region" description="Helical" evidence="11">
    <location>
        <begin position="521"/>
        <end position="542"/>
    </location>
</feature>
<evidence type="ECO:0000256" key="12">
    <source>
        <dbReference type="SAM" id="SignalP"/>
    </source>
</evidence>
<reference evidence="15" key="2">
    <citation type="submission" date="2022-06" db="UniProtKB">
        <authorList>
            <consortium name="EnsemblMetazoa"/>
        </authorList>
    </citation>
    <scope>IDENTIFICATION</scope>
    <source>
        <strain evidence="15">p50T (Dazao)</strain>
    </source>
</reference>
<dbReference type="InterPro" id="IPR038050">
    <property type="entry name" value="Neuro_actylchol_rec"/>
</dbReference>
<protein>
    <recommendedName>
        <fullName evidence="17">PH-sensitive chloride channel 1</fullName>
    </recommendedName>
</protein>
<feature type="transmembrane region" description="Helical" evidence="11">
    <location>
        <begin position="422"/>
        <end position="444"/>
    </location>
</feature>
<comment type="subcellular location">
    <subcellularLocation>
        <location evidence="2">Cell membrane</location>
    </subcellularLocation>
    <subcellularLocation>
        <location evidence="1">Membrane</location>
        <topology evidence="1">Multi-pass membrane protein</topology>
    </subcellularLocation>
</comment>
<dbReference type="InterPro" id="IPR036734">
    <property type="entry name" value="Neur_chan_lig-bd_sf"/>
</dbReference>
<feature type="transmembrane region" description="Helical" evidence="11">
    <location>
        <begin position="307"/>
        <end position="330"/>
    </location>
</feature>
<keyword evidence="5 11" id="KW-0812">Transmembrane</keyword>
<dbReference type="PRINTS" id="PR00253">
    <property type="entry name" value="GABAARECEPTR"/>
</dbReference>
<dbReference type="InterPro" id="IPR006029">
    <property type="entry name" value="Neurotrans-gated_channel_TM"/>
</dbReference>
<feature type="signal peptide" evidence="12">
    <location>
        <begin position="1"/>
        <end position="22"/>
    </location>
</feature>
<dbReference type="GO" id="GO:0005254">
    <property type="term" value="F:chloride channel activity"/>
    <property type="evidence" value="ECO:0007669"/>
    <property type="project" value="UniProtKB-ARBA"/>
</dbReference>
<keyword evidence="7 11" id="KW-1133">Transmembrane helix</keyword>
<keyword evidence="10" id="KW-0407">Ion channel</keyword>
<evidence type="ECO:0000259" key="13">
    <source>
        <dbReference type="Pfam" id="PF02931"/>
    </source>
</evidence>
<dbReference type="FunFam" id="1.20.58.390:FF:000021">
    <property type="entry name" value="glutamate-gated chloride channel isoform X12"/>
    <property type="match status" value="1"/>
</dbReference>
<dbReference type="GO" id="GO:0004888">
    <property type="term" value="F:transmembrane signaling receptor activity"/>
    <property type="evidence" value="ECO:0007669"/>
    <property type="project" value="InterPro"/>
</dbReference>
<reference evidence="16" key="1">
    <citation type="journal article" date="2008" name="Insect Biochem. Mol. Biol.">
        <title>The genome of a lepidopteran model insect, the silkworm Bombyx mori.</title>
        <authorList>
            <consortium name="International Silkworm Genome Consortium"/>
        </authorList>
    </citation>
    <scope>NUCLEOTIDE SEQUENCE [LARGE SCALE GENOMIC DNA]</scope>
    <source>
        <strain evidence="16">p50T</strain>
    </source>
</reference>
<evidence type="ECO:0000256" key="11">
    <source>
        <dbReference type="SAM" id="Phobius"/>
    </source>
</evidence>
<dbReference type="EnsemblMetazoa" id="XM_038012924.1">
    <property type="protein sequence ID" value="XP_037868852.1"/>
    <property type="gene ID" value="LOC101737337"/>
</dbReference>
<evidence type="ECO:0000256" key="6">
    <source>
        <dbReference type="ARBA" id="ARBA00022729"/>
    </source>
</evidence>
<dbReference type="Gene3D" id="1.20.58.390">
    <property type="entry name" value="Neurotransmitter-gated ion-channel transmembrane domain"/>
    <property type="match status" value="2"/>
</dbReference>
<keyword evidence="6 12" id="KW-0732">Signal</keyword>
<dbReference type="GO" id="GO:0005230">
    <property type="term" value="F:extracellular ligand-gated monoatomic ion channel activity"/>
    <property type="evidence" value="ECO:0007669"/>
    <property type="project" value="InterPro"/>
</dbReference>
<accession>A0A8R2QV48</accession>
<feature type="domain" description="Neurotransmitter-gated ion-channel transmembrane" evidence="14">
    <location>
        <begin position="365"/>
        <end position="455"/>
    </location>
</feature>
<name>A0A8R2QV48_BOMMO</name>
<evidence type="ECO:0000256" key="1">
    <source>
        <dbReference type="ARBA" id="ARBA00004141"/>
    </source>
</evidence>
<feature type="domain" description="Neurotransmitter-gated ion-channel ligand-binding" evidence="13">
    <location>
        <begin position="80"/>
        <end position="282"/>
    </location>
</feature>
<evidence type="ECO:0000256" key="7">
    <source>
        <dbReference type="ARBA" id="ARBA00022989"/>
    </source>
</evidence>
<dbReference type="Pfam" id="PF02932">
    <property type="entry name" value="Neur_chan_memb"/>
    <property type="match status" value="1"/>
</dbReference>
<dbReference type="Gene3D" id="2.70.170.10">
    <property type="entry name" value="Neurotransmitter-gated ion-channel ligand-binding domain"/>
    <property type="match status" value="1"/>
</dbReference>
<dbReference type="InterPro" id="IPR006028">
    <property type="entry name" value="GABAA/Glycine_rcpt"/>
</dbReference>
<dbReference type="GO" id="GO:0005886">
    <property type="term" value="C:plasma membrane"/>
    <property type="evidence" value="ECO:0007669"/>
    <property type="project" value="UniProtKB-SubCell"/>
</dbReference>
<keyword evidence="3" id="KW-0813">Transport</keyword>